<name>A0ABS9YKH6_9ACTN</name>
<sequence length="111" mass="11300">MSGQFGVDPATLTDLAGKFDREATGLSGPIEGFAAGASEIGQAFGLLGVCDGAAQKYGQLLSNTVKALGHIPTVLGSHGDRLRVNAANYTDSDQTAVDYLHAAVRRPGGPA</sequence>
<evidence type="ECO:0000313" key="2">
    <source>
        <dbReference type="Proteomes" id="UP001165269"/>
    </source>
</evidence>
<accession>A0ABS9YKH6</accession>
<comment type="caution">
    <text evidence="1">The sequence shown here is derived from an EMBL/GenBank/DDBJ whole genome shotgun (WGS) entry which is preliminary data.</text>
</comment>
<dbReference type="Proteomes" id="UP001165269">
    <property type="component" value="Unassembled WGS sequence"/>
</dbReference>
<dbReference type="SUPFAM" id="SSF140453">
    <property type="entry name" value="EsxAB dimer-like"/>
    <property type="match status" value="1"/>
</dbReference>
<dbReference type="RefSeq" id="WP_242775640.1">
    <property type="nucleotide sequence ID" value="NZ_JALDAY010000016.1"/>
</dbReference>
<evidence type="ECO:0000313" key="1">
    <source>
        <dbReference type="EMBL" id="MCI3277768.1"/>
    </source>
</evidence>
<dbReference type="EMBL" id="JALDAY010000016">
    <property type="protein sequence ID" value="MCI3277768.1"/>
    <property type="molecule type" value="Genomic_DNA"/>
</dbReference>
<keyword evidence="2" id="KW-1185">Reference proteome</keyword>
<gene>
    <name evidence="1" type="ORF">MQP27_42555</name>
</gene>
<reference evidence="1" key="1">
    <citation type="submission" date="2022-03" db="EMBL/GenBank/DDBJ databases">
        <title>Streptomyces 7R015 and 7R016 isolated from Barleria lupulina in Thailand.</title>
        <authorList>
            <person name="Kanchanasin P."/>
            <person name="Phongsopitanun W."/>
            <person name="Tanasupawat S."/>
        </authorList>
    </citation>
    <scope>NUCLEOTIDE SEQUENCE</scope>
    <source>
        <strain evidence="1">7R015</strain>
    </source>
</reference>
<organism evidence="1 2">
    <name type="scientific">Streptomyces cylindrosporus</name>
    <dbReference type="NCBI Taxonomy" id="2927583"/>
    <lineage>
        <taxon>Bacteria</taxon>
        <taxon>Bacillati</taxon>
        <taxon>Actinomycetota</taxon>
        <taxon>Actinomycetes</taxon>
        <taxon>Kitasatosporales</taxon>
        <taxon>Streptomycetaceae</taxon>
        <taxon>Streptomyces</taxon>
    </lineage>
</organism>
<proteinExistence type="predicted"/>
<dbReference type="InterPro" id="IPR036689">
    <property type="entry name" value="ESAT-6-like_sf"/>
</dbReference>
<protein>
    <submittedName>
        <fullName evidence="1">WXG100 family type VII secretion target</fullName>
    </submittedName>
</protein>